<dbReference type="OrthoDB" id="5790493at2"/>
<comment type="caution">
    <text evidence="10">The sequence shown here is derived from an EMBL/GenBank/DDBJ whole genome shotgun (WGS) entry which is preliminary data.</text>
</comment>
<dbReference type="RefSeq" id="WP_020927279.1">
    <property type="nucleotide sequence ID" value="NZ_AP028040.1"/>
</dbReference>
<comment type="subcellular location">
    <subcellularLocation>
        <location evidence="8">Cell inner membrane</location>
    </subcellularLocation>
</comment>
<evidence type="ECO:0000313" key="12">
    <source>
        <dbReference type="Proteomes" id="UP000187251"/>
    </source>
</evidence>
<dbReference type="InterPro" id="IPR003593">
    <property type="entry name" value="AAA+_ATPase"/>
</dbReference>
<dbReference type="SUPFAM" id="SSF52540">
    <property type="entry name" value="P-loop containing nucleoside triphosphate hydrolases"/>
    <property type="match status" value="1"/>
</dbReference>
<dbReference type="GeneID" id="75276336"/>
<evidence type="ECO:0000313" key="13">
    <source>
        <dbReference type="Proteomes" id="UP001141992"/>
    </source>
</evidence>
<dbReference type="PANTHER" id="PTHR30258:SF2">
    <property type="entry name" value="COMG OPERON PROTEIN 1"/>
    <property type="match status" value="1"/>
</dbReference>
<dbReference type="GO" id="GO:0005524">
    <property type="term" value="F:ATP binding"/>
    <property type="evidence" value="ECO:0007669"/>
    <property type="project" value="UniProtKB-UniRule"/>
</dbReference>
<dbReference type="InterPro" id="IPR037257">
    <property type="entry name" value="T2SS_E_N_sf"/>
</dbReference>
<dbReference type="GO" id="GO:0005886">
    <property type="term" value="C:plasma membrane"/>
    <property type="evidence" value="ECO:0007669"/>
    <property type="project" value="UniProtKB-SubCell"/>
</dbReference>
<evidence type="ECO:0000259" key="9">
    <source>
        <dbReference type="PROSITE" id="PS00662"/>
    </source>
</evidence>
<evidence type="ECO:0000256" key="1">
    <source>
        <dbReference type="ARBA" id="ARBA00006611"/>
    </source>
</evidence>
<organism evidence="10 13">
    <name type="scientific">Alcaligenes xylosoxydans xylosoxydans</name>
    <name type="common">Achromobacter xylosoxidans</name>
    <dbReference type="NCBI Taxonomy" id="85698"/>
    <lineage>
        <taxon>Bacteria</taxon>
        <taxon>Pseudomonadati</taxon>
        <taxon>Pseudomonadota</taxon>
        <taxon>Betaproteobacteria</taxon>
        <taxon>Burkholderiales</taxon>
        <taxon>Alcaligenaceae</taxon>
        <taxon>Achromobacter</taxon>
    </lineage>
</organism>
<dbReference type="SMART" id="SM00382">
    <property type="entry name" value="AAA"/>
    <property type="match status" value="1"/>
</dbReference>
<dbReference type="EMBL" id="MJMN01000009">
    <property type="protein sequence ID" value="OMG89676.1"/>
    <property type="molecule type" value="Genomic_DNA"/>
</dbReference>
<dbReference type="InterPro" id="IPR013369">
    <property type="entry name" value="T2SS_GspE"/>
</dbReference>
<dbReference type="FunFam" id="3.40.50.300:FF:000398">
    <property type="entry name" value="Type IV pilus assembly ATPase PilB"/>
    <property type="match status" value="1"/>
</dbReference>
<reference evidence="11 12" key="1">
    <citation type="submission" date="2016-09" db="EMBL/GenBank/DDBJ databases">
        <title>Phylogenomics of Achromobacter.</title>
        <authorList>
            <person name="Jeukens J."/>
            <person name="Freschi L."/>
            <person name="Vincent A.T."/>
            <person name="Emond-Rheault J.-G."/>
            <person name="Kukavica-Ibrulj I."/>
            <person name="Charette S.J."/>
            <person name="Levesque R.C."/>
        </authorList>
    </citation>
    <scope>NUCLEOTIDE SEQUENCE [LARGE SCALE GENOMIC DNA]</scope>
    <source>
        <strain evidence="11 12">AUS488</strain>
    </source>
</reference>
<dbReference type="AlphaFoldDB" id="A0A0D6HCN8"/>
<evidence type="ECO:0000313" key="11">
    <source>
        <dbReference type="EMBL" id="OMG89676.1"/>
    </source>
</evidence>
<dbReference type="CDD" id="cd01129">
    <property type="entry name" value="PulE-GspE-like"/>
    <property type="match status" value="1"/>
</dbReference>
<dbReference type="Gene3D" id="3.30.300.160">
    <property type="entry name" value="Type II secretion system, protein E, N-terminal domain"/>
    <property type="match status" value="1"/>
</dbReference>
<dbReference type="GO" id="GO:0015628">
    <property type="term" value="P:protein secretion by the type II secretion system"/>
    <property type="evidence" value="ECO:0007669"/>
    <property type="project" value="UniProtKB-UniRule"/>
</dbReference>
<evidence type="ECO:0000313" key="10">
    <source>
        <dbReference type="EMBL" id="MCZ8404891.1"/>
    </source>
</evidence>
<dbReference type="EMBL" id="JAPZVI010000030">
    <property type="protein sequence ID" value="MCZ8404891.1"/>
    <property type="molecule type" value="Genomic_DNA"/>
</dbReference>
<dbReference type="PATRIC" id="fig|85698.15.peg.4882"/>
<dbReference type="Proteomes" id="UP001141992">
    <property type="component" value="Unassembled WGS sequence"/>
</dbReference>
<dbReference type="PANTHER" id="PTHR30258">
    <property type="entry name" value="TYPE II SECRETION SYSTEM PROTEIN GSPE-RELATED"/>
    <property type="match status" value="1"/>
</dbReference>
<keyword evidence="4 8" id="KW-0067">ATP-binding</keyword>
<dbReference type="PROSITE" id="PS00662">
    <property type="entry name" value="T2SP_E"/>
    <property type="match status" value="1"/>
</dbReference>
<dbReference type="Proteomes" id="UP000187251">
    <property type="component" value="Unassembled WGS sequence"/>
</dbReference>
<evidence type="ECO:0000256" key="4">
    <source>
        <dbReference type="ARBA" id="ARBA00022840"/>
    </source>
</evidence>
<comment type="similarity">
    <text evidence="1 8">Belongs to the GSP E family.</text>
</comment>
<evidence type="ECO:0000256" key="5">
    <source>
        <dbReference type="ARBA" id="ARBA00022927"/>
    </source>
</evidence>
<comment type="function">
    <text evidence="8">ATPase component of the type II secretion system required for the energy-dependent secretion of extracellular factors such as proteases and toxins from the periplasm. Acts as a molecular motor to provide the energy that is required for assembly of the pseudopilus and the extrusion of substrates generated in the cytoplasm.</text>
</comment>
<accession>A0A0D6HCN8</accession>
<dbReference type="GO" id="GO:0015627">
    <property type="term" value="C:type II protein secretion system complex"/>
    <property type="evidence" value="ECO:0007669"/>
    <property type="project" value="UniProtKB-UniRule"/>
</dbReference>
<dbReference type="InterPro" id="IPR054757">
    <property type="entry name" value="GSPE_N1E"/>
</dbReference>
<comment type="catalytic activity">
    <reaction evidence="7">
        <text>ATP + H2O + cellular proteinSide 1 = ADP + phosphate + cellular proteinSide 2.</text>
        <dbReference type="EC" id="7.4.2.8"/>
    </reaction>
</comment>
<dbReference type="GO" id="GO:0016887">
    <property type="term" value="F:ATP hydrolysis activity"/>
    <property type="evidence" value="ECO:0007669"/>
    <property type="project" value="TreeGrafter"/>
</dbReference>
<keyword evidence="6" id="KW-1278">Translocase</keyword>
<dbReference type="Pfam" id="PF22341">
    <property type="entry name" value="GSPE_N1E"/>
    <property type="match status" value="1"/>
</dbReference>
<proteinExistence type="inferred from homology"/>
<dbReference type="Gene3D" id="3.30.450.90">
    <property type="match status" value="1"/>
</dbReference>
<sequence length="475" mass="51655">MSAHPLPYAWARAQRAVLSLRAGHAQLTVSPRTPEWAVREIRRCHGDIAVAQVDDEALETLLAAAYSHAEDAASVMGVAENEIDLDRLLQDMPEVADLLDAQDDAPVIRMINALFAQAARDGASDIHIEPFETHSVVRYRVDGTLRDVVSPRKALHAALISRIKIMAHLDIAEKRLPQDGRIALRVGGRPIDVRVSTLPTGHGERAVLRLLDKEAGRLQLEKLGMAPGVLRQLDRLIRQPHGIVLVTGPTGSGKTTTLYAALSRLDAATTNILTVEDPIEYDLAGISQTQVNAKIDMSFALALRAILRQDPDVIMIGEIRDLETAQIAVQASLTGHLVLATLHTNDAVSAVTRLTDMGVEPFLLSSSLLGVLAQRLVRKLCPACKKPATQDGARVFQPVGCEACNHTGYAGRSGIHELFTVDDEARRLIHEGSDERELRRAASAAGMLSMREDGARWVESGETSPEEILRVTRDA</sequence>
<evidence type="ECO:0000256" key="7">
    <source>
        <dbReference type="ARBA" id="ARBA00034006"/>
    </source>
</evidence>
<dbReference type="FunFam" id="3.30.450.90:FF:000001">
    <property type="entry name" value="Type II secretion system ATPase GspE"/>
    <property type="match status" value="1"/>
</dbReference>
<gene>
    <name evidence="10" type="primary">gspE</name>
    <name evidence="11" type="ORF">BIZ92_22940</name>
    <name evidence="10" type="ORF">O9570_25785</name>
</gene>
<keyword evidence="5 8" id="KW-0653">Protein transport</keyword>
<accession>A0A0M7ITZ8</accession>
<dbReference type="NCBIfam" id="TIGR02533">
    <property type="entry name" value="type_II_gspE"/>
    <property type="match status" value="1"/>
</dbReference>
<dbReference type="Gene3D" id="3.40.50.300">
    <property type="entry name" value="P-loop containing nucleotide triphosphate hydrolases"/>
    <property type="match status" value="1"/>
</dbReference>
<dbReference type="SMR" id="A0A0D6HCN8"/>
<dbReference type="Pfam" id="PF00437">
    <property type="entry name" value="T2SSE"/>
    <property type="match status" value="1"/>
</dbReference>
<feature type="domain" description="Bacterial type II secretion system protein E" evidence="9">
    <location>
        <begin position="307"/>
        <end position="321"/>
    </location>
</feature>
<keyword evidence="2 8" id="KW-0813">Transport</keyword>
<dbReference type="InterPro" id="IPR001482">
    <property type="entry name" value="T2SS/T4SS_dom"/>
</dbReference>
<name>A0A0D6HCN8_ALCXX</name>
<evidence type="ECO:0000256" key="2">
    <source>
        <dbReference type="ARBA" id="ARBA00022448"/>
    </source>
</evidence>
<evidence type="ECO:0000256" key="6">
    <source>
        <dbReference type="ARBA" id="ARBA00022967"/>
    </source>
</evidence>
<dbReference type="InterPro" id="IPR027417">
    <property type="entry name" value="P-loop_NTPase"/>
</dbReference>
<dbReference type="KEGG" id="axx:ERS451415_02363"/>
<dbReference type="eggNOG" id="COG2804">
    <property type="taxonomic scope" value="Bacteria"/>
</dbReference>
<reference evidence="10" key="2">
    <citation type="submission" date="2022-12" db="EMBL/GenBank/DDBJ databases">
        <authorList>
            <person name="Voronina O.L."/>
            <person name="Kunda M.S."/>
            <person name="Ryzhova N."/>
            <person name="Aksenova E.I."/>
        </authorList>
    </citation>
    <scope>NUCLEOTIDE SEQUENCE</scope>
    <source>
        <strain evidence="10">SCCH136:Ach223948</strain>
    </source>
</reference>
<keyword evidence="3 8" id="KW-0547">Nucleotide-binding</keyword>
<evidence type="ECO:0000256" key="3">
    <source>
        <dbReference type="ARBA" id="ARBA00022741"/>
    </source>
</evidence>
<dbReference type="SUPFAM" id="SSF160246">
    <property type="entry name" value="EspE N-terminal domain-like"/>
    <property type="match status" value="1"/>
</dbReference>
<evidence type="ECO:0000256" key="8">
    <source>
        <dbReference type="RuleBase" id="RU366070"/>
    </source>
</evidence>
<protein>
    <recommendedName>
        <fullName evidence="8">Type II secretion system protein E</fullName>
        <shortName evidence="8">T2SS protein E</shortName>
    </recommendedName>
    <alternativeName>
        <fullName evidence="8">Type II traffic warden ATPase</fullName>
    </alternativeName>
</protein>
<dbReference type="GO" id="GO:0008564">
    <property type="term" value="F:protein-exporting ATPase activity"/>
    <property type="evidence" value="ECO:0007669"/>
    <property type="project" value="UniProtKB-EC"/>
</dbReference>